<keyword evidence="2" id="KW-1185">Reference proteome</keyword>
<reference evidence="1 2" key="1">
    <citation type="submission" date="2021-06" db="EMBL/GenBank/DDBJ databases">
        <title>Caerostris extrusa draft genome.</title>
        <authorList>
            <person name="Kono N."/>
            <person name="Arakawa K."/>
        </authorList>
    </citation>
    <scope>NUCLEOTIDE SEQUENCE [LARGE SCALE GENOMIC DNA]</scope>
</reference>
<proteinExistence type="predicted"/>
<gene>
    <name evidence="1" type="ORF">CEXT_370381</name>
</gene>
<organism evidence="1 2">
    <name type="scientific">Caerostris extrusa</name>
    <name type="common">Bark spider</name>
    <name type="synonym">Caerostris bankana</name>
    <dbReference type="NCBI Taxonomy" id="172846"/>
    <lineage>
        <taxon>Eukaryota</taxon>
        <taxon>Metazoa</taxon>
        <taxon>Ecdysozoa</taxon>
        <taxon>Arthropoda</taxon>
        <taxon>Chelicerata</taxon>
        <taxon>Arachnida</taxon>
        <taxon>Araneae</taxon>
        <taxon>Araneomorphae</taxon>
        <taxon>Entelegynae</taxon>
        <taxon>Araneoidea</taxon>
        <taxon>Araneidae</taxon>
        <taxon>Caerostris</taxon>
    </lineage>
</organism>
<dbReference type="AlphaFoldDB" id="A0AAV4NDI4"/>
<dbReference type="EMBL" id="BPLR01003270">
    <property type="protein sequence ID" value="GIX82882.1"/>
    <property type="molecule type" value="Genomic_DNA"/>
</dbReference>
<name>A0AAV4NDI4_CAEEX</name>
<dbReference type="Proteomes" id="UP001054945">
    <property type="component" value="Unassembled WGS sequence"/>
</dbReference>
<sequence length="198" mass="22774">MLFPSRSSEQEWRRRQKKCSSYQFDVTIRKSRAKMSFVGRCYSLEEAAIRNGDDDRRNVHHISLRLQSGRSGRRCHLLGDVILLKKQRTGMETTTEEKCSSRRRFGVTIKKSRAKMSFDGRCYSLEEAAFVGSKKQETTDEKKCSSYHFDGTIRKSRAKMSFVAICYSVEEAAGSRNEADDRRNVHHISLMLQSGRAG</sequence>
<evidence type="ECO:0000313" key="2">
    <source>
        <dbReference type="Proteomes" id="UP001054945"/>
    </source>
</evidence>
<accession>A0AAV4NDI4</accession>
<comment type="caution">
    <text evidence="1">The sequence shown here is derived from an EMBL/GenBank/DDBJ whole genome shotgun (WGS) entry which is preliminary data.</text>
</comment>
<protein>
    <submittedName>
        <fullName evidence="1">Uncharacterized protein</fullName>
    </submittedName>
</protein>
<evidence type="ECO:0000313" key="1">
    <source>
        <dbReference type="EMBL" id="GIX82882.1"/>
    </source>
</evidence>